<sequence>MQKLQIIVSAMTTKNRNARGFSLLPNEILAEIFQLACTTSDDTLKSLSHVCRFFRNVALTPQLWTSAVDYQHDHPEWVREKLARCATLPVVVKAHFPMHSDRGIQNVYLALKESAVHTLDIQGPPEIMDQLWKNLDAGFLRSLSLFIPWEQMPKTNPYPGPTFEMNAPRLRTLSLSNFIAWDASIFNNLTHLRLHLQDPRFAPSIAQILGMLASSPMLAELNLLHSIESSSRLPSHESIGVVTLAHLTTFLLDDDTSNHIFLLRHIEIPAHCALSLKVEHRANDLLAELGRSISTTSLSLNKVEKLDVEGGPSHLTIRGYTPAKHANPLIQLTLRCPARYLDSENASIAGMILTSLPLIAPTALELVFCHPNSASTPANAWQTSIPVNGWQQCLQNLGTVESLRVKPTTPCNLLSALSASVNGVPVVLPLLRSLEVHHPEVITPLKDDVSARKKPQLGAWWQEVEAKETTFFDTLLACLKQRQEMGAKIHSLRVARCSPCSSQQTVTQSLKSVVADVFWCL</sequence>
<protein>
    <recommendedName>
        <fullName evidence="1">F-box domain-containing protein</fullName>
    </recommendedName>
</protein>
<dbReference type="InterPro" id="IPR001810">
    <property type="entry name" value="F-box_dom"/>
</dbReference>
<keyword evidence="3" id="KW-1185">Reference proteome</keyword>
<dbReference type="EMBL" id="JARJCM010000009">
    <property type="protein sequence ID" value="KAJ7043576.1"/>
    <property type="molecule type" value="Genomic_DNA"/>
</dbReference>
<dbReference type="Gene3D" id="1.20.1280.50">
    <property type="match status" value="1"/>
</dbReference>
<evidence type="ECO:0000313" key="3">
    <source>
        <dbReference type="Proteomes" id="UP001218188"/>
    </source>
</evidence>
<dbReference type="Proteomes" id="UP001218188">
    <property type="component" value="Unassembled WGS sequence"/>
</dbReference>
<reference evidence="2" key="1">
    <citation type="submission" date="2023-03" db="EMBL/GenBank/DDBJ databases">
        <title>Massive genome expansion in bonnet fungi (Mycena s.s.) driven by repeated elements and novel gene families across ecological guilds.</title>
        <authorList>
            <consortium name="Lawrence Berkeley National Laboratory"/>
            <person name="Harder C.B."/>
            <person name="Miyauchi S."/>
            <person name="Viragh M."/>
            <person name="Kuo A."/>
            <person name="Thoen E."/>
            <person name="Andreopoulos B."/>
            <person name="Lu D."/>
            <person name="Skrede I."/>
            <person name="Drula E."/>
            <person name="Henrissat B."/>
            <person name="Morin E."/>
            <person name="Kohler A."/>
            <person name="Barry K."/>
            <person name="LaButti K."/>
            <person name="Morin E."/>
            <person name="Salamov A."/>
            <person name="Lipzen A."/>
            <person name="Mereny Z."/>
            <person name="Hegedus B."/>
            <person name="Baldrian P."/>
            <person name="Stursova M."/>
            <person name="Weitz H."/>
            <person name="Taylor A."/>
            <person name="Grigoriev I.V."/>
            <person name="Nagy L.G."/>
            <person name="Martin F."/>
            <person name="Kauserud H."/>
        </authorList>
    </citation>
    <scope>NUCLEOTIDE SEQUENCE</scope>
    <source>
        <strain evidence="2">CBHHK200</strain>
    </source>
</reference>
<dbReference type="SUPFAM" id="SSF81383">
    <property type="entry name" value="F-box domain"/>
    <property type="match status" value="1"/>
</dbReference>
<feature type="domain" description="F-box" evidence="1">
    <location>
        <begin position="22"/>
        <end position="66"/>
    </location>
</feature>
<accession>A0AAD6TBX5</accession>
<organism evidence="2 3">
    <name type="scientific">Mycena alexandri</name>
    <dbReference type="NCBI Taxonomy" id="1745969"/>
    <lineage>
        <taxon>Eukaryota</taxon>
        <taxon>Fungi</taxon>
        <taxon>Dikarya</taxon>
        <taxon>Basidiomycota</taxon>
        <taxon>Agaricomycotina</taxon>
        <taxon>Agaricomycetes</taxon>
        <taxon>Agaricomycetidae</taxon>
        <taxon>Agaricales</taxon>
        <taxon>Marasmiineae</taxon>
        <taxon>Mycenaceae</taxon>
        <taxon>Mycena</taxon>
    </lineage>
</organism>
<proteinExistence type="predicted"/>
<dbReference type="InterPro" id="IPR036047">
    <property type="entry name" value="F-box-like_dom_sf"/>
</dbReference>
<comment type="caution">
    <text evidence="2">The sequence shown here is derived from an EMBL/GenBank/DDBJ whole genome shotgun (WGS) entry which is preliminary data.</text>
</comment>
<dbReference type="Pfam" id="PF12937">
    <property type="entry name" value="F-box-like"/>
    <property type="match status" value="1"/>
</dbReference>
<gene>
    <name evidence="2" type="ORF">C8F04DRAFT_723606</name>
</gene>
<evidence type="ECO:0000259" key="1">
    <source>
        <dbReference type="Pfam" id="PF12937"/>
    </source>
</evidence>
<name>A0AAD6TBX5_9AGAR</name>
<dbReference type="AlphaFoldDB" id="A0AAD6TBX5"/>
<evidence type="ECO:0000313" key="2">
    <source>
        <dbReference type="EMBL" id="KAJ7043576.1"/>
    </source>
</evidence>